<keyword evidence="1" id="KW-0472">Membrane</keyword>
<dbReference type="KEGG" id="vg:5658913"/>
<name>A7IWY6_PBCVN</name>
<evidence type="ECO:0000313" key="3">
    <source>
        <dbReference type="Proteomes" id="UP000202419"/>
    </source>
</evidence>
<organism evidence="2 3">
    <name type="scientific">Paramecium bursaria Chlorella virus NY2A</name>
    <name type="common">PBCV-NY2A</name>
    <dbReference type="NCBI Taxonomy" id="46021"/>
    <lineage>
        <taxon>Viruses</taxon>
        <taxon>Varidnaviria</taxon>
        <taxon>Bamfordvirae</taxon>
        <taxon>Nucleocytoviricota</taxon>
        <taxon>Megaviricetes</taxon>
        <taxon>Algavirales</taxon>
        <taxon>Phycodnaviridae</taxon>
        <taxon>Chlorovirus</taxon>
        <taxon>Chlorovirus americanus</taxon>
    </lineage>
</organism>
<keyword evidence="3" id="KW-1185">Reference proteome</keyword>
<accession>A7IWY6</accession>
<evidence type="ECO:0000256" key="1">
    <source>
        <dbReference type="SAM" id="Phobius"/>
    </source>
</evidence>
<proteinExistence type="predicted"/>
<dbReference type="Proteomes" id="UP000202419">
    <property type="component" value="Segment"/>
</dbReference>
<reference evidence="2 3" key="1">
    <citation type="journal article" date="2007" name="Virology">
        <title>Sequence and annotation of the 369-kb NY-2A and the 345-kb AR158 viruses that infect Chlorella NC64A.</title>
        <authorList>
            <person name="Fitzgerald L.A."/>
            <person name="Graves M.V."/>
            <person name="Li X."/>
            <person name="Feldblyum T."/>
            <person name="Nierman W.C."/>
            <person name="Van Etten J.L."/>
        </authorList>
    </citation>
    <scope>NUCLEOTIDE SEQUENCE [LARGE SCALE GENOMIC DNA]</scope>
    <source>
        <strain evidence="2 3">NY-2A</strain>
    </source>
</reference>
<sequence length="66" mass="7350">MKWISYSTSNRNFRVRSSAWLPGTLMKLVIILAFQARFPDSNSGCVKPCGLKTHRPYGETVITGGC</sequence>
<keyword evidence="1" id="KW-0812">Transmembrane</keyword>
<dbReference type="RefSeq" id="YP_001497657.1">
    <property type="nucleotide sequence ID" value="NC_009898.1"/>
</dbReference>
<feature type="transmembrane region" description="Helical" evidence="1">
    <location>
        <begin position="20"/>
        <end position="38"/>
    </location>
</feature>
<dbReference type="EMBL" id="DQ491002">
    <property type="protein sequence ID" value="ABT14860.1"/>
    <property type="molecule type" value="Genomic_DNA"/>
</dbReference>
<keyword evidence="1" id="KW-1133">Transmembrane helix</keyword>
<protein>
    <submittedName>
        <fullName evidence="2">Uncharacterized protein B461R</fullName>
    </submittedName>
</protein>
<evidence type="ECO:0000313" key="2">
    <source>
        <dbReference type="EMBL" id="ABT14860.1"/>
    </source>
</evidence>
<dbReference type="GeneID" id="5658913"/>
<organismHost>
    <name type="scientific">Chlorella</name>
    <dbReference type="NCBI Taxonomy" id="3071"/>
</organismHost>
<gene>
    <name evidence="2" type="primary">B461R</name>
    <name evidence="2" type="ORF">NY2A_B461R</name>
</gene>